<feature type="domain" description="GAF" evidence="4">
    <location>
        <begin position="462"/>
        <end position="614"/>
    </location>
</feature>
<evidence type="ECO:0000256" key="3">
    <source>
        <dbReference type="SAM" id="Phobius"/>
    </source>
</evidence>
<dbReference type="STRING" id="1003.SAMN04488541_103912"/>
<dbReference type="SMART" id="SM00065">
    <property type="entry name" value="GAF"/>
    <property type="match status" value="1"/>
</dbReference>
<feature type="transmembrane region" description="Helical" evidence="3">
    <location>
        <begin position="290"/>
        <end position="312"/>
    </location>
</feature>
<evidence type="ECO:0000259" key="5">
    <source>
        <dbReference type="SMART" id="SM00331"/>
    </source>
</evidence>
<feature type="transmembrane region" description="Helical" evidence="3">
    <location>
        <begin position="318"/>
        <end position="337"/>
    </location>
</feature>
<keyword evidence="3" id="KW-0812">Transmembrane</keyword>
<feature type="transmembrane region" description="Helical" evidence="3">
    <location>
        <begin position="222"/>
        <end position="243"/>
    </location>
</feature>
<name>A0A1I2J108_9BACT</name>
<dbReference type="Gene3D" id="3.60.40.10">
    <property type="entry name" value="PPM-type phosphatase domain"/>
    <property type="match status" value="1"/>
</dbReference>
<dbReference type="EMBL" id="FONY01000039">
    <property type="protein sequence ID" value="SFF47553.1"/>
    <property type="molecule type" value="Genomic_DNA"/>
</dbReference>
<dbReference type="Pfam" id="PF07695">
    <property type="entry name" value="7TMR-DISM_7TM"/>
    <property type="match status" value="1"/>
</dbReference>
<dbReference type="OrthoDB" id="9806995at2"/>
<accession>A0A1I2J108</accession>
<dbReference type="PANTHER" id="PTHR43156">
    <property type="entry name" value="STAGE II SPORULATION PROTEIN E-RELATED"/>
    <property type="match status" value="1"/>
</dbReference>
<dbReference type="InterPro" id="IPR001932">
    <property type="entry name" value="PPM-type_phosphatase-like_dom"/>
</dbReference>
<dbReference type="AlphaFoldDB" id="A0A1I2J108"/>
<evidence type="ECO:0000256" key="1">
    <source>
        <dbReference type="ARBA" id="ARBA00022801"/>
    </source>
</evidence>
<gene>
    <name evidence="6" type="ORF">SAMN04488541_103912</name>
</gene>
<evidence type="ECO:0000313" key="6">
    <source>
        <dbReference type="EMBL" id="SFF47553.1"/>
    </source>
</evidence>
<dbReference type="InterPro" id="IPR052016">
    <property type="entry name" value="Bact_Sigma-Reg"/>
</dbReference>
<dbReference type="SMART" id="SM00331">
    <property type="entry name" value="PP2C_SIG"/>
    <property type="match status" value="1"/>
</dbReference>
<dbReference type="PANTHER" id="PTHR43156:SF9">
    <property type="entry name" value="HAMP DOMAIN-CONTAINING PROTEIN"/>
    <property type="match status" value="1"/>
</dbReference>
<keyword evidence="3" id="KW-1133">Transmembrane helix</keyword>
<reference evidence="6 7" key="1">
    <citation type="submission" date="2016-10" db="EMBL/GenBank/DDBJ databases">
        <authorList>
            <person name="de Groot N.N."/>
        </authorList>
    </citation>
    <scope>NUCLEOTIDE SEQUENCE [LARGE SCALE GENOMIC DNA]</scope>
    <source>
        <strain>GEY</strain>
        <strain evidence="7">DSM 9560</strain>
    </source>
</reference>
<dbReference type="Gene3D" id="2.60.40.2380">
    <property type="match status" value="1"/>
</dbReference>
<feature type="transmembrane region" description="Helical" evidence="3">
    <location>
        <begin position="344"/>
        <end position="362"/>
    </location>
</feature>
<evidence type="ECO:0000313" key="7">
    <source>
        <dbReference type="Proteomes" id="UP000199513"/>
    </source>
</evidence>
<dbReference type="Pfam" id="PF07228">
    <property type="entry name" value="SpoIIE"/>
    <property type="match status" value="1"/>
</dbReference>
<dbReference type="InterPro" id="IPR003018">
    <property type="entry name" value="GAF"/>
</dbReference>
<dbReference type="Pfam" id="PF07696">
    <property type="entry name" value="7TMR-DISMED2"/>
    <property type="match status" value="1"/>
</dbReference>
<dbReference type="InterPro" id="IPR029016">
    <property type="entry name" value="GAF-like_dom_sf"/>
</dbReference>
<feature type="domain" description="PPM-type phosphatase" evidence="5">
    <location>
        <begin position="643"/>
        <end position="875"/>
    </location>
</feature>
<keyword evidence="2" id="KW-0175">Coiled coil</keyword>
<evidence type="ECO:0000256" key="2">
    <source>
        <dbReference type="SAM" id="Coils"/>
    </source>
</evidence>
<dbReference type="Gene3D" id="3.30.450.40">
    <property type="match status" value="1"/>
</dbReference>
<dbReference type="InterPro" id="IPR011623">
    <property type="entry name" value="7TMR_DISM_rcpt_extracell_dom1"/>
</dbReference>
<dbReference type="RefSeq" id="WP_091548855.1">
    <property type="nucleotide sequence ID" value="NZ_FONY01000039.1"/>
</dbReference>
<proteinExistence type="predicted"/>
<dbReference type="InterPro" id="IPR011622">
    <property type="entry name" value="7TMR_DISM_rcpt_extracell_dom2"/>
</dbReference>
<feature type="transmembrane region" description="Helical" evidence="3">
    <location>
        <begin position="194"/>
        <end position="215"/>
    </location>
</feature>
<dbReference type="InterPro" id="IPR036457">
    <property type="entry name" value="PPM-type-like_dom_sf"/>
</dbReference>
<evidence type="ECO:0000259" key="4">
    <source>
        <dbReference type="SMART" id="SM00065"/>
    </source>
</evidence>
<feature type="transmembrane region" description="Helical" evidence="3">
    <location>
        <begin position="258"/>
        <end position="278"/>
    </location>
</feature>
<keyword evidence="1" id="KW-0378">Hydrolase</keyword>
<dbReference type="Pfam" id="PF13185">
    <property type="entry name" value="GAF_2"/>
    <property type="match status" value="1"/>
</dbReference>
<keyword evidence="3" id="KW-0472">Membrane</keyword>
<dbReference type="Proteomes" id="UP000199513">
    <property type="component" value="Unassembled WGS sequence"/>
</dbReference>
<feature type="coiled-coil region" evidence="2">
    <location>
        <begin position="397"/>
        <end position="443"/>
    </location>
</feature>
<dbReference type="SUPFAM" id="SSF55781">
    <property type="entry name" value="GAF domain-like"/>
    <property type="match status" value="1"/>
</dbReference>
<organism evidence="6 7">
    <name type="scientific">Thermoflexibacter ruber</name>
    <dbReference type="NCBI Taxonomy" id="1003"/>
    <lineage>
        <taxon>Bacteria</taxon>
        <taxon>Pseudomonadati</taxon>
        <taxon>Bacteroidota</taxon>
        <taxon>Cytophagia</taxon>
        <taxon>Cytophagales</taxon>
        <taxon>Thermoflexibacteraceae</taxon>
        <taxon>Thermoflexibacter</taxon>
    </lineage>
</organism>
<dbReference type="GO" id="GO:0016791">
    <property type="term" value="F:phosphatase activity"/>
    <property type="evidence" value="ECO:0007669"/>
    <property type="project" value="TreeGrafter"/>
</dbReference>
<sequence>MRNSFTYKGLQFLLYACFLSLSTMYIAVAQKVLVVSDEKGEYPISTELFYLEDSLKTLSIYEIASGKYDHLFKQLENTNTNLGFSNSAFWVKLEIDNQTTRQENFFLEINYPMLDSIEIYYDELDKWLVKKSGDYFPFSTREVKNRNFVFPITISTWDSKVFYLRISSDGNSVRLPMTLWTPIAFSEYNHNIQFFFGIIYGIILLIILENIYIFFSIRDTSYLYYVFAMLSSFFLITILNGHAFEYLWPENVWMQNHILPVITLSLGFWTAVFCRDFLEMKEYSPVLDKILMSFALVTVGLMIPSIILPSFIMSVVTSLIGLLEGVTLFIASLLAVYRGSHPARYFLLGFSCYGLGLLVYSVKHLGLIPLNLWTDNSIQIGAAAQVILLSFALGSKLKEFKRRNAKVKEEALQLQKQINEQLEEKVAERTQEIQEKAHELEAAYRNMALLSQIGQEITSTLSIEDIFSKLYRYVNDMMDASVFGVDIYNSEKQVIEYKLNIERNQRLPSEVIPMTDTTNLSVWVVKNRKEVFMNDFAKEYINYIPDYQPPPVADVEPASVIYIPLVVGDKVLGVTTVQSFEKNAYTHQHLEIMRTLASYTSIALDNASAYHEIENSNIKITQSIRYAKRIQDAILPDTELIKKNFEEYFIIYHPKDIVSGDFYWFAELPSANGSSQTAGVILAVVDCTGHGVPGAFMTMMGNDLLNQIVIENEITSPDYIIAELDKKVTKNLDSSLEKRNDGMDVAVAVIEREKQLIHFAGAKLPLYRVRNGVLDQIKGNIFPVGSKQYKNDKVFDKHSISYQKGDTIYLFSDGFQDQFGGDKKSKYTTKRFRHFLTEMYGMSMEEQKEMLEKELIYWKNGGRQTDDILVMGFKL</sequence>
<keyword evidence="7" id="KW-1185">Reference proteome</keyword>
<protein>
    <submittedName>
        <fullName evidence="6">Serine phosphatase RsbU, regulator of sigma subunit</fullName>
    </submittedName>
</protein>